<dbReference type="Gene3D" id="3.40.800.20">
    <property type="entry name" value="Histone deacetylase domain"/>
    <property type="match status" value="1"/>
</dbReference>
<dbReference type="InterPro" id="IPR000286">
    <property type="entry name" value="HDACs"/>
</dbReference>
<dbReference type="OrthoDB" id="5232919at2759"/>
<dbReference type="InterPro" id="IPR023801">
    <property type="entry name" value="His_deacetylse_dom"/>
</dbReference>
<gene>
    <name evidence="3" type="ORF">PHLGIDRAFT_371802</name>
</gene>
<evidence type="ECO:0000259" key="2">
    <source>
        <dbReference type="Pfam" id="PF00850"/>
    </source>
</evidence>
<dbReference type="SUPFAM" id="SSF52768">
    <property type="entry name" value="Arginase/deacetylase"/>
    <property type="match status" value="1"/>
</dbReference>
<protein>
    <recommendedName>
        <fullName evidence="2">Histone deacetylase domain-containing protein</fullName>
    </recommendedName>
</protein>
<keyword evidence="4" id="KW-1185">Reference proteome</keyword>
<feature type="region of interest" description="Disordered" evidence="1">
    <location>
        <begin position="479"/>
        <end position="786"/>
    </location>
</feature>
<feature type="compositionally biased region" description="Low complexity" evidence="1">
    <location>
        <begin position="761"/>
        <end position="772"/>
    </location>
</feature>
<name>A0A0C3PW69_PHLG1</name>
<dbReference type="AlphaFoldDB" id="A0A0C3PW69"/>
<feature type="compositionally biased region" description="Basic and acidic residues" evidence="1">
    <location>
        <begin position="568"/>
        <end position="584"/>
    </location>
</feature>
<dbReference type="HOGENOM" id="CLU_328473_0_0_1"/>
<dbReference type="Pfam" id="PF00850">
    <property type="entry name" value="Hist_deacetyl"/>
    <property type="match status" value="1"/>
</dbReference>
<dbReference type="STRING" id="745531.A0A0C3PW69"/>
<reference evidence="3 4" key="1">
    <citation type="journal article" date="2014" name="PLoS Genet.">
        <title>Analysis of the Phlebiopsis gigantea genome, transcriptome and secretome provides insight into its pioneer colonization strategies of wood.</title>
        <authorList>
            <person name="Hori C."/>
            <person name="Ishida T."/>
            <person name="Igarashi K."/>
            <person name="Samejima M."/>
            <person name="Suzuki H."/>
            <person name="Master E."/>
            <person name="Ferreira P."/>
            <person name="Ruiz-Duenas F.J."/>
            <person name="Held B."/>
            <person name="Canessa P."/>
            <person name="Larrondo L.F."/>
            <person name="Schmoll M."/>
            <person name="Druzhinina I.S."/>
            <person name="Kubicek C.P."/>
            <person name="Gaskell J.A."/>
            <person name="Kersten P."/>
            <person name="St John F."/>
            <person name="Glasner J."/>
            <person name="Sabat G."/>
            <person name="Splinter BonDurant S."/>
            <person name="Syed K."/>
            <person name="Yadav J."/>
            <person name="Mgbeahuruike A.C."/>
            <person name="Kovalchuk A."/>
            <person name="Asiegbu F.O."/>
            <person name="Lackner G."/>
            <person name="Hoffmeister D."/>
            <person name="Rencoret J."/>
            <person name="Gutierrez A."/>
            <person name="Sun H."/>
            <person name="Lindquist E."/>
            <person name="Barry K."/>
            <person name="Riley R."/>
            <person name="Grigoriev I.V."/>
            <person name="Henrissat B."/>
            <person name="Kues U."/>
            <person name="Berka R.M."/>
            <person name="Martinez A.T."/>
            <person name="Covert S.F."/>
            <person name="Blanchette R.A."/>
            <person name="Cullen D."/>
        </authorList>
    </citation>
    <scope>NUCLEOTIDE SEQUENCE [LARGE SCALE GENOMIC DNA]</scope>
    <source>
        <strain evidence="3 4">11061_1 CR5-6</strain>
    </source>
</reference>
<sequence>MTPVPPRVYLQDTCLKHKFIRSKETSDVYERPERIRAINIGIAAIYARLEEANPGLLTSLGDKSKGSKSTITGPLTIIRSAASLDMRVHKASLAVHSGDDTDGTQWFLADDIEEWCVQSLDKIQRNLSEIPDRLEQDLYLGPESLSAFEAALGTVCEAVDNVCRATGVAHESSDAASRWYKEIGHPSPRAFVVIRPPGHHCGEDSPAGFGFVNNVAVGAFHAFEEHRLSRIVIFDYDLHHGNGTQEIVRSFQTPKIYYGSMHDILSYPCEAGNQELISDASLQLHGGADGEWVHNVHILPYKTEDEFWRHYKERYSTIFAKAEEFLQSTGGPGDDVIVFLSCGFDASEYETTEMSRHDRHVPTSFYHRFTREACAFADKWAGGRLVSVLEGGYSDKALTSGAISHLAGLAEAGGLHVDKKWWGPDELNLIDKVTSKRRGRKPKLDHFDWWLQRMQQIFQNINKEAPPPAVRRQSQLFVAPPPPVHHEEAPESTPVRTRRRRTKPPPPPPTSMVTRKAKRASPDDHEHMELSANKRRRRNQEEEEEEESSGDSYSSYSDEDVYMPPRSAADKGKGRAVPDAHTESASKPSNVRAFVGSREVYKGRQEAGTTSASPAPVQQSNAEETSSSNADLPMIVTVATPPKPAATPNGADAERPQALTPSQANGSYALTPARKELYIPTSGLTQSQKQSSTPAIASDSTTKATHSPNLVGVSARSKPSVAPPSTSPSSMQQTTSLQPASKPRPAPQTASSPQLPPPLQTPSSTPSATKSPRNALSSRPATLDDAQRSLTNVSSILSGHLSVMPEPTSTARIAALESLHRGSVERLVQLGQTLDELHKFADAIPTMEDKLSNVSSRLQAMLKDMNAVRDRLAGL</sequence>
<dbReference type="Proteomes" id="UP000053257">
    <property type="component" value="Unassembled WGS sequence"/>
</dbReference>
<dbReference type="PANTHER" id="PTHR47558:SF1">
    <property type="entry name" value="HISTONE DEACETYLASE HOS3"/>
    <property type="match status" value="1"/>
</dbReference>
<evidence type="ECO:0000313" key="3">
    <source>
        <dbReference type="EMBL" id="KIP12208.1"/>
    </source>
</evidence>
<feature type="compositionally biased region" description="Polar residues" evidence="1">
    <location>
        <begin position="607"/>
        <end position="630"/>
    </location>
</feature>
<feature type="compositionally biased region" description="Basic and acidic residues" evidence="1">
    <location>
        <begin position="520"/>
        <end position="529"/>
    </location>
</feature>
<feature type="domain" description="Histone deacetylase" evidence="2">
    <location>
        <begin position="132"/>
        <end position="408"/>
    </location>
</feature>
<dbReference type="GO" id="GO:0010468">
    <property type="term" value="P:regulation of gene expression"/>
    <property type="evidence" value="ECO:0007669"/>
    <property type="project" value="UniProtKB-ARBA"/>
</dbReference>
<organism evidence="3 4">
    <name type="scientific">Phlebiopsis gigantea (strain 11061_1 CR5-6)</name>
    <name type="common">White-rot fungus</name>
    <name type="synonym">Peniophora gigantea</name>
    <dbReference type="NCBI Taxonomy" id="745531"/>
    <lineage>
        <taxon>Eukaryota</taxon>
        <taxon>Fungi</taxon>
        <taxon>Dikarya</taxon>
        <taxon>Basidiomycota</taxon>
        <taxon>Agaricomycotina</taxon>
        <taxon>Agaricomycetes</taxon>
        <taxon>Polyporales</taxon>
        <taxon>Phanerochaetaceae</taxon>
        <taxon>Phlebiopsis</taxon>
    </lineage>
</organism>
<dbReference type="EMBL" id="KN840441">
    <property type="protein sequence ID" value="KIP12208.1"/>
    <property type="molecule type" value="Genomic_DNA"/>
</dbReference>
<dbReference type="PRINTS" id="PR01270">
    <property type="entry name" value="HDASUPER"/>
</dbReference>
<feature type="compositionally biased region" description="Polar residues" evidence="1">
    <location>
        <begin position="659"/>
        <end position="668"/>
    </location>
</feature>
<dbReference type="PANTHER" id="PTHR47558">
    <property type="entry name" value="HISTONE DEACETYLASE HOS3"/>
    <property type="match status" value="1"/>
</dbReference>
<accession>A0A0C3PW69</accession>
<dbReference type="InterPro" id="IPR037138">
    <property type="entry name" value="His_deacetylse_dom_sf"/>
</dbReference>
<proteinExistence type="predicted"/>
<evidence type="ECO:0000256" key="1">
    <source>
        <dbReference type="SAM" id="MobiDB-lite"/>
    </source>
</evidence>
<dbReference type="GO" id="GO:0004407">
    <property type="term" value="F:histone deacetylase activity"/>
    <property type="evidence" value="ECO:0007669"/>
    <property type="project" value="TreeGrafter"/>
</dbReference>
<dbReference type="InterPro" id="IPR023696">
    <property type="entry name" value="Ureohydrolase_dom_sf"/>
</dbReference>
<feature type="compositionally biased region" description="Polar residues" evidence="1">
    <location>
        <begin position="682"/>
        <end position="708"/>
    </location>
</feature>
<evidence type="ECO:0000313" key="4">
    <source>
        <dbReference type="Proteomes" id="UP000053257"/>
    </source>
</evidence>
<dbReference type="InterPro" id="IPR053244">
    <property type="entry name" value="HDAC_HD_type_1"/>
</dbReference>
<feature type="compositionally biased region" description="Low complexity" evidence="1">
    <location>
        <begin position="727"/>
        <end position="739"/>
    </location>
</feature>
<dbReference type="GO" id="GO:0005634">
    <property type="term" value="C:nucleus"/>
    <property type="evidence" value="ECO:0007669"/>
    <property type="project" value="TreeGrafter"/>
</dbReference>